<evidence type="ECO:0000313" key="1">
    <source>
        <dbReference type="EMBL" id="XBU17238.1"/>
    </source>
</evidence>
<gene>
    <name evidence="1" type="ORF">ABJ384_14770</name>
</gene>
<reference evidence="1" key="1">
    <citation type="submission" date="2024-06" db="EMBL/GenBank/DDBJ databases">
        <authorList>
            <person name="Song Z."/>
        </authorList>
    </citation>
    <scope>NUCLEOTIDE SEQUENCE</scope>
    <source>
        <strain evidence="1">A1-4-2</strain>
        <plasmid evidence="1">unnamed1</plasmid>
    </source>
</reference>
<name>A0AAU7T1Y1_9GAMM</name>
<dbReference type="AlphaFoldDB" id="A0AAU7T1Y1"/>
<dbReference type="EMBL" id="CP157982">
    <property type="protein sequence ID" value="XBU17238.1"/>
    <property type="molecule type" value="Genomic_DNA"/>
</dbReference>
<sequence length="215" mass="23463">MKLSNLSLYCFIPCVLLGCGEGDSFSVGGVSLGGTGLPSTGDNPPILSSPMPSEGEVLPDDNQFVLWSSGTIEKTCDQISLKMQLIDLETGSILETQQGIPLHPNPEENIAVMIQVTNNNSGTTTEYFENCQPSIQITGQDGQQLATHDNFECAANDLTLAHKPQESATYQYKFNLPNEPTSWNLNYHHIYSLEQNAAFTERKSCDISYPLNVGI</sequence>
<evidence type="ECO:0008006" key="2">
    <source>
        <dbReference type="Google" id="ProtNLM"/>
    </source>
</evidence>
<accession>A0AAU7T1Y1</accession>
<organism evidence="1">
    <name type="scientific">Acinetobacter sp. A1-4-2</name>
    <dbReference type="NCBI Taxonomy" id="3156489"/>
    <lineage>
        <taxon>Bacteria</taxon>
        <taxon>Pseudomonadati</taxon>
        <taxon>Pseudomonadota</taxon>
        <taxon>Gammaproteobacteria</taxon>
        <taxon>Moraxellales</taxon>
        <taxon>Moraxellaceae</taxon>
        <taxon>Acinetobacter</taxon>
    </lineage>
</organism>
<keyword evidence="1" id="KW-0614">Plasmid</keyword>
<geneLocation type="plasmid" evidence="1">
    <name>unnamed1</name>
</geneLocation>
<dbReference type="PROSITE" id="PS51257">
    <property type="entry name" value="PROKAR_LIPOPROTEIN"/>
    <property type="match status" value="1"/>
</dbReference>
<dbReference type="RefSeq" id="WP_349929854.1">
    <property type="nucleotide sequence ID" value="NZ_CP157982.1"/>
</dbReference>
<proteinExistence type="predicted"/>
<protein>
    <recommendedName>
        <fullName evidence="2">Lipoprotein</fullName>
    </recommendedName>
</protein>